<evidence type="ECO:0000256" key="2">
    <source>
        <dbReference type="ARBA" id="ARBA00022491"/>
    </source>
</evidence>
<dbReference type="STRING" id="868864.Dester_0928"/>
<dbReference type="PANTHER" id="PTHR33202:SF7">
    <property type="entry name" value="FERRIC UPTAKE REGULATION PROTEIN"/>
    <property type="match status" value="1"/>
</dbReference>
<dbReference type="Proteomes" id="UP000007102">
    <property type="component" value="Chromosome"/>
</dbReference>
<evidence type="ECO:0000256" key="5">
    <source>
        <dbReference type="ARBA" id="ARBA00023125"/>
    </source>
</evidence>
<reference evidence="8 9" key="1">
    <citation type="journal article" date="2011" name="Stand. Genomic Sci.">
        <title>Complete genome sequence of the thermophilic sulfur-reducer Desulfurobacterium thermolithotrophum type strain (BSA(T)) from a deep-sea hydrothermal vent.</title>
        <authorList>
            <person name="Goker M."/>
            <person name="Daligault H."/>
            <person name="Mwirichia R."/>
            <person name="Lapidus A."/>
            <person name="Lucas S."/>
            <person name="Deshpande S."/>
            <person name="Pagani I."/>
            <person name="Tapia R."/>
            <person name="Cheng J.F."/>
            <person name="Goodwin L."/>
            <person name="Pitluck S."/>
            <person name="Liolios K."/>
            <person name="Ivanova N."/>
            <person name="Mavromatis K."/>
            <person name="Mikhailova N."/>
            <person name="Pati A."/>
            <person name="Chen A."/>
            <person name="Palaniappan K."/>
            <person name="Han C."/>
            <person name="Land M."/>
            <person name="Hauser L."/>
            <person name="Pan C."/>
            <person name="Brambilla E.M."/>
            <person name="Rohde M."/>
            <person name="Spring S."/>
            <person name="Sikorski J."/>
            <person name="Wirth R."/>
            <person name="Detter J.C."/>
            <person name="Woyke T."/>
            <person name="Bristow J."/>
            <person name="Eisen J.A."/>
            <person name="Markowitz V."/>
            <person name="Hugenholtz P."/>
            <person name="Kyrpides N.C."/>
            <person name="Klenk H.P."/>
        </authorList>
    </citation>
    <scope>NUCLEOTIDE SEQUENCE [LARGE SCALE GENOMIC DNA]</scope>
    <source>
        <strain evidence="9">DSM 11699 / BSA</strain>
    </source>
</reference>
<keyword evidence="5" id="KW-0238">DNA-binding</keyword>
<evidence type="ECO:0000256" key="4">
    <source>
        <dbReference type="ARBA" id="ARBA00023015"/>
    </source>
</evidence>
<feature type="binding site" evidence="7">
    <location>
        <position position="89"/>
    </location>
    <ligand>
        <name>Zn(2+)</name>
        <dbReference type="ChEBI" id="CHEBI:29105"/>
    </ligand>
</feature>
<feature type="binding site" evidence="7">
    <location>
        <position position="128"/>
    </location>
    <ligand>
        <name>Zn(2+)</name>
        <dbReference type="ChEBI" id="CHEBI:29105"/>
    </ligand>
</feature>
<dbReference type="GO" id="GO:0003700">
    <property type="term" value="F:DNA-binding transcription factor activity"/>
    <property type="evidence" value="ECO:0007669"/>
    <property type="project" value="InterPro"/>
</dbReference>
<gene>
    <name evidence="8" type="ordered locus">Dester_0928</name>
</gene>
<protein>
    <submittedName>
        <fullName evidence="8">Ferric uptake regulator, Fur family</fullName>
    </submittedName>
</protein>
<dbReference type="GO" id="GO:0045892">
    <property type="term" value="P:negative regulation of DNA-templated transcription"/>
    <property type="evidence" value="ECO:0007669"/>
    <property type="project" value="TreeGrafter"/>
</dbReference>
<proteinExistence type="inferred from homology"/>
<dbReference type="InterPro" id="IPR043135">
    <property type="entry name" value="Fur_C"/>
</dbReference>
<dbReference type="GO" id="GO:1900376">
    <property type="term" value="P:regulation of secondary metabolite biosynthetic process"/>
    <property type="evidence" value="ECO:0007669"/>
    <property type="project" value="TreeGrafter"/>
</dbReference>
<dbReference type="InterPro" id="IPR036388">
    <property type="entry name" value="WH-like_DNA-bd_sf"/>
</dbReference>
<keyword evidence="3 7" id="KW-0862">Zinc</keyword>
<dbReference type="OrthoDB" id="8659436at2"/>
<dbReference type="FunCoup" id="F0S3Z5">
    <property type="interactions" value="419"/>
</dbReference>
<reference evidence="9" key="2">
    <citation type="submission" date="2011-02" db="EMBL/GenBank/DDBJ databases">
        <title>The complete genome of Desulfurobacterium thermolithotrophum DSM 11699.</title>
        <authorList>
            <consortium name="US DOE Joint Genome Institute (JGI-PGF)"/>
            <person name="Lucas S."/>
            <person name="Copeland A."/>
            <person name="Lapidus A."/>
            <person name="Bruce D."/>
            <person name="Goodwin L."/>
            <person name="Pitluck S."/>
            <person name="Kyrpides N."/>
            <person name="Mavromatis K."/>
            <person name="Pagani I."/>
            <person name="Ivanova N."/>
            <person name="Mikhailova N."/>
            <person name="Daligault H."/>
            <person name="Detter J.C."/>
            <person name="Tapia R."/>
            <person name="Han C."/>
            <person name="Land M."/>
            <person name="Hauser L."/>
            <person name="Markowitz V."/>
            <person name="Cheng J.-F."/>
            <person name="Hugenholtz P."/>
            <person name="Woyke T."/>
            <person name="Wu D."/>
            <person name="Spring S."/>
            <person name="Brambilla E."/>
            <person name="Klenk H.-P."/>
            <person name="Eisen J.A."/>
        </authorList>
    </citation>
    <scope>NUCLEOTIDE SEQUENCE [LARGE SCALE GENOMIC DNA]</scope>
    <source>
        <strain evidence="9">DSM 11699 / BSA</strain>
    </source>
</reference>
<evidence type="ECO:0000313" key="9">
    <source>
        <dbReference type="Proteomes" id="UP000007102"/>
    </source>
</evidence>
<dbReference type="InParanoid" id="F0S3Z5"/>
<dbReference type="GO" id="GO:0008270">
    <property type="term" value="F:zinc ion binding"/>
    <property type="evidence" value="ECO:0007669"/>
    <property type="project" value="TreeGrafter"/>
</dbReference>
<keyword evidence="4" id="KW-0805">Transcription regulation</keyword>
<dbReference type="Pfam" id="PF01475">
    <property type="entry name" value="FUR"/>
    <property type="match status" value="1"/>
</dbReference>
<comment type="cofactor">
    <cofactor evidence="7">
        <name>Zn(2+)</name>
        <dbReference type="ChEBI" id="CHEBI:29105"/>
    </cofactor>
    <text evidence="7">Binds 1 zinc ion per subunit.</text>
</comment>
<dbReference type="InterPro" id="IPR002481">
    <property type="entry name" value="FUR"/>
</dbReference>
<evidence type="ECO:0000256" key="6">
    <source>
        <dbReference type="ARBA" id="ARBA00023163"/>
    </source>
</evidence>
<dbReference type="CDD" id="cd07153">
    <property type="entry name" value="Fur_like"/>
    <property type="match status" value="1"/>
</dbReference>
<dbReference type="GO" id="GO:0000976">
    <property type="term" value="F:transcription cis-regulatory region binding"/>
    <property type="evidence" value="ECO:0007669"/>
    <property type="project" value="TreeGrafter"/>
</dbReference>
<accession>F0S3Z5</accession>
<evidence type="ECO:0000256" key="3">
    <source>
        <dbReference type="ARBA" id="ARBA00022833"/>
    </source>
</evidence>
<dbReference type="AlphaFoldDB" id="F0S3Z5"/>
<dbReference type="KEGG" id="dte:Dester_0928"/>
<dbReference type="Gene3D" id="1.10.10.10">
    <property type="entry name" value="Winged helix-like DNA-binding domain superfamily/Winged helix DNA-binding domain"/>
    <property type="match status" value="1"/>
</dbReference>
<dbReference type="EMBL" id="CP002543">
    <property type="protein sequence ID" value="ADY73567.1"/>
    <property type="molecule type" value="Genomic_DNA"/>
</dbReference>
<dbReference type="SUPFAM" id="SSF46785">
    <property type="entry name" value="Winged helix' DNA-binding domain"/>
    <property type="match status" value="1"/>
</dbReference>
<keyword evidence="7" id="KW-0479">Metal-binding</keyword>
<keyword evidence="9" id="KW-1185">Reference proteome</keyword>
<dbReference type="PANTHER" id="PTHR33202">
    <property type="entry name" value="ZINC UPTAKE REGULATION PROTEIN"/>
    <property type="match status" value="1"/>
</dbReference>
<evidence type="ECO:0000256" key="7">
    <source>
        <dbReference type="PIRSR" id="PIRSR602481-1"/>
    </source>
</evidence>
<feature type="binding site" evidence="7">
    <location>
        <position position="86"/>
    </location>
    <ligand>
        <name>Zn(2+)</name>
        <dbReference type="ChEBI" id="CHEBI:29105"/>
    </ligand>
</feature>
<dbReference type="RefSeq" id="WP_013638520.1">
    <property type="nucleotide sequence ID" value="NC_015185.1"/>
</dbReference>
<keyword evidence="6" id="KW-0804">Transcription</keyword>
<evidence type="ECO:0000313" key="8">
    <source>
        <dbReference type="EMBL" id="ADY73567.1"/>
    </source>
</evidence>
<sequence>MNLIEKKKKRNTKQKAVVFQVVQSSYDHPTAETIYERAKKEIQTISLGTVYRILKELVAEGKIKEIIVNKQSRFDPNTDFHHHFICKKCGKIEDVKAPLCRYTCKKLEEKNYVIEEIEYKFYGLCDKCCAQNLGKD</sequence>
<dbReference type="Gene3D" id="3.30.1490.190">
    <property type="match status" value="1"/>
</dbReference>
<organism evidence="8 9">
    <name type="scientific">Desulfurobacterium thermolithotrophum (strain DSM 11699 / BSA)</name>
    <dbReference type="NCBI Taxonomy" id="868864"/>
    <lineage>
        <taxon>Bacteria</taxon>
        <taxon>Pseudomonadati</taxon>
        <taxon>Aquificota</taxon>
        <taxon>Aquificia</taxon>
        <taxon>Desulfurobacteriales</taxon>
        <taxon>Desulfurobacteriaceae</taxon>
        <taxon>Desulfurobacterium</taxon>
    </lineage>
</organism>
<name>F0S3Z5_DESTD</name>
<dbReference type="eggNOG" id="COG0735">
    <property type="taxonomic scope" value="Bacteria"/>
</dbReference>
<dbReference type="HOGENOM" id="CLU_096072_4_2_0"/>
<feature type="binding site" evidence="7">
    <location>
        <position position="125"/>
    </location>
    <ligand>
        <name>Zn(2+)</name>
        <dbReference type="ChEBI" id="CHEBI:29105"/>
    </ligand>
</feature>
<dbReference type="InterPro" id="IPR036390">
    <property type="entry name" value="WH_DNA-bd_sf"/>
</dbReference>
<evidence type="ECO:0000256" key="1">
    <source>
        <dbReference type="ARBA" id="ARBA00007957"/>
    </source>
</evidence>
<comment type="similarity">
    <text evidence="1">Belongs to the Fur family.</text>
</comment>
<keyword evidence="2" id="KW-0678">Repressor</keyword>